<dbReference type="AlphaFoldDB" id="A0A1L2JMC1"/>
<dbReference type="SUPFAM" id="SSF50104">
    <property type="entry name" value="Translation proteins SH3-like domain"/>
    <property type="match status" value="1"/>
</dbReference>
<evidence type="ECO:0000256" key="4">
    <source>
        <dbReference type="ARBA" id="ARBA00035219"/>
    </source>
</evidence>
<keyword evidence="3 5" id="KW-0687">Ribonucleoprotein</keyword>
<comment type="similarity">
    <text evidence="1 5">Belongs to the eukaryotic ribosomal protein eL21 family.</text>
</comment>
<dbReference type="InterPro" id="IPR008991">
    <property type="entry name" value="Translation_prot_SH3-like_sf"/>
</dbReference>
<accession>A0A1L2JMC1</accession>
<reference evidence="6" key="1">
    <citation type="journal article" date="2017" name="Nature">
        <title>Metagenomic exploration of ASGARD archaea illuminates the origin of cellular complexity in eukaryotes.</title>
        <authorList>
            <person name="Zaremba-Niedzwiedzka K."/>
            <person name="Caceres E.F."/>
            <person name="Saw J.H.W."/>
            <person name="Backstrom D."/>
            <person name="Juzokaite L."/>
            <person name="Vancaester E."/>
            <person name="Seitz K.W."/>
            <person name="Anantharaman K."/>
            <person name="Starnawski P."/>
            <person name="Kjeldsen K.U."/>
            <person name="Stott M.B."/>
            <person name="Nunoura T."/>
            <person name="Banfield J.F."/>
            <person name="Schramm A."/>
            <person name="Baker B.J."/>
            <person name="Spang A."/>
            <person name="Ettema T.J.G."/>
        </authorList>
    </citation>
    <scope>NUCLEOTIDE SEQUENCE</scope>
    <source>
        <strain evidence="6">TIV_1</strain>
    </source>
</reference>
<dbReference type="GO" id="GO:0003735">
    <property type="term" value="F:structural constituent of ribosome"/>
    <property type="evidence" value="ECO:0007669"/>
    <property type="project" value="InterPro"/>
</dbReference>
<dbReference type="GO" id="GO:0005840">
    <property type="term" value="C:ribosome"/>
    <property type="evidence" value="ECO:0007669"/>
    <property type="project" value="UniProtKB-KW"/>
</dbReference>
<gene>
    <name evidence="5" type="primary">rpl21e</name>
</gene>
<dbReference type="InterPro" id="IPR022856">
    <property type="entry name" value="Ribosomal_eL21_arc"/>
</dbReference>
<organism evidence="6">
    <name type="scientific">uncultured korarchaeote</name>
    <dbReference type="NCBI Taxonomy" id="161241"/>
    <lineage>
        <taxon>Archaea</taxon>
        <taxon>Thermoproteota</taxon>
        <taxon>environmental samples</taxon>
    </lineage>
</organism>
<evidence type="ECO:0000256" key="2">
    <source>
        <dbReference type="ARBA" id="ARBA00022980"/>
    </source>
</evidence>
<proteinExistence type="inferred from homology"/>
<evidence type="ECO:0000256" key="5">
    <source>
        <dbReference type="HAMAP-Rule" id="MF_00369"/>
    </source>
</evidence>
<dbReference type="PANTHER" id="PTHR20981">
    <property type="entry name" value="60S RIBOSOMAL PROTEIN L21"/>
    <property type="match status" value="1"/>
</dbReference>
<dbReference type="InterPro" id="IPR036948">
    <property type="entry name" value="Ribosomal_eL21_sf"/>
</dbReference>
<protein>
    <recommendedName>
        <fullName evidence="4 5">Large ribosomal subunit protein eL21</fullName>
    </recommendedName>
</protein>
<dbReference type="FunFam" id="2.30.30.70:FF:000001">
    <property type="entry name" value="60S ribosomal protein L21"/>
    <property type="match status" value="1"/>
</dbReference>
<evidence type="ECO:0000313" key="6">
    <source>
        <dbReference type="EMBL" id="AOZ56114.1"/>
    </source>
</evidence>
<dbReference type="InterPro" id="IPR001147">
    <property type="entry name" value="Ribosomal_eL21"/>
</dbReference>
<evidence type="ECO:0000256" key="3">
    <source>
        <dbReference type="ARBA" id="ARBA00023274"/>
    </source>
</evidence>
<dbReference type="NCBIfam" id="NF003303">
    <property type="entry name" value="PRK04306.1"/>
    <property type="match status" value="1"/>
</dbReference>
<dbReference type="Pfam" id="PF01157">
    <property type="entry name" value="Ribosomal_L21e"/>
    <property type="match status" value="1"/>
</dbReference>
<dbReference type="Gene3D" id="2.30.30.70">
    <property type="entry name" value="Ribosomal protein L21"/>
    <property type="match status" value="1"/>
</dbReference>
<dbReference type="EMBL" id="KX765028">
    <property type="protein sequence ID" value="AOZ56114.1"/>
    <property type="molecule type" value="Genomic_DNA"/>
</dbReference>
<dbReference type="GO" id="GO:0006412">
    <property type="term" value="P:translation"/>
    <property type="evidence" value="ECO:0007669"/>
    <property type="project" value="UniProtKB-UniRule"/>
</dbReference>
<dbReference type="HAMAP" id="MF_00369">
    <property type="entry name" value="Ribosomal_eL21"/>
    <property type="match status" value="1"/>
</dbReference>
<name>A0A1L2JMC1_9CREN</name>
<dbReference type="GO" id="GO:1990904">
    <property type="term" value="C:ribonucleoprotein complex"/>
    <property type="evidence" value="ECO:0007669"/>
    <property type="project" value="UniProtKB-KW"/>
</dbReference>
<evidence type="ECO:0000256" key="1">
    <source>
        <dbReference type="ARBA" id="ARBA00008427"/>
    </source>
</evidence>
<keyword evidence="2 5" id="KW-0689">Ribosomal protein</keyword>
<sequence length="97" mass="11160">MVKRSKGFLSRSRKFLTKKPRERGLPGVSRFLQEFKIGEKVYIDVEPAVRNAMPHRRYQGKTGIVTGKRGRAYLVDVKVGSKVKHLIIHPVHLKPVR</sequence>